<evidence type="ECO:0000256" key="5">
    <source>
        <dbReference type="ARBA" id="ARBA00023277"/>
    </source>
</evidence>
<evidence type="ECO:0000256" key="9">
    <source>
        <dbReference type="SAM" id="MobiDB-lite"/>
    </source>
</evidence>
<organism evidence="12 13">
    <name type="scientific">Massarina eburnea CBS 473.64</name>
    <dbReference type="NCBI Taxonomy" id="1395130"/>
    <lineage>
        <taxon>Eukaryota</taxon>
        <taxon>Fungi</taxon>
        <taxon>Dikarya</taxon>
        <taxon>Ascomycota</taxon>
        <taxon>Pezizomycotina</taxon>
        <taxon>Dothideomycetes</taxon>
        <taxon>Pleosporomycetidae</taxon>
        <taxon>Pleosporales</taxon>
        <taxon>Massarineae</taxon>
        <taxon>Massarinaceae</taxon>
        <taxon>Massarina</taxon>
    </lineage>
</organism>
<dbReference type="Pfam" id="PF17652">
    <property type="entry name" value="Glyco_hydro81C"/>
    <property type="match status" value="1"/>
</dbReference>
<protein>
    <recommendedName>
        <fullName evidence="3">glucan endo-1,3-beta-D-glucosidase</fullName>
        <ecNumber evidence="3">3.2.1.39</ecNumber>
    </recommendedName>
</protein>
<dbReference type="Gene3D" id="2.70.98.30">
    <property type="entry name" value="Golgi alpha-mannosidase II, domain 4"/>
    <property type="match status" value="1"/>
</dbReference>
<name>A0A6A6S6R9_9PLEO</name>
<dbReference type="GO" id="GO:0000272">
    <property type="term" value="P:polysaccharide catabolic process"/>
    <property type="evidence" value="ECO:0007669"/>
    <property type="project" value="UniProtKB-KW"/>
</dbReference>
<keyword evidence="8" id="KW-0624">Polysaccharide degradation</keyword>
<feature type="domain" description="Glycosyl hydrolase family 81 C-terminal" evidence="11">
    <location>
        <begin position="369"/>
        <end position="667"/>
    </location>
</feature>
<evidence type="ECO:0000256" key="2">
    <source>
        <dbReference type="ARBA" id="ARBA00010730"/>
    </source>
</evidence>
<dbReference type="PROSITE" id="PS52008">
    <property type="entry name" value="GH81"/>
    <property type="match status" value="1"/>
</dbReference>
<keyword evidence="13" id="KW-1185">Reference proteome</keyword>
<evidence type="ECO:0000256" key="6">
    <source>
        <dbReference type="ARBA" id="ARBA00023295"/>
    </source>
</evidence>
<evidence type="ECO:0000313" key="13">
    <source>
        <dbReference type="Proteomes" id="UP000799753"/>
    </source>
</evidence>
<dbReference type="EC" id="3.2.1.39" evidence="3"/>
<gene>
    <name evidence="12" type="ORF">P280DRAFT_497122</name>
</gene>
<proteinExistence type="inferred from homology"/>
<dbReference type="EMBL" id="MU006780">
    <property type="protein sequence ID" value="KAF2643556.1"/>
    <property type="molecule type" value="Genomic_DNA"/>
</dbReference>
<evidence type="ECO:0000256" key="1">
    <source>
        <dbReference type="ARBA" id="ARBA00000382"/>
    </source>
</evidence>
<dbReference type="InterPro" id="IPR040720">
    <property type="entry name" value="GH81_C"/>
</dbReference>
<dbReference type="Gene3D" id="1.10.287.1170">
    <property type="entry name" value="glycoside hydrolase family 81 endo-[beta] glucanase"/>
    <property type="match status" value="1"/>
</dbReference>
<dbReference type="AlphaFoldDB" id="A0A6A6S6R9"/>
<dbReference type="InterPro" id="IPR005200">
    <property type="entry name" value="Endo-beta-glucanase"/>
</dbReference>
<evidence type="ECO:0000256" key="7">
    <source>
        <dbReference type="ARBA" id="ARBA00023316"/>
    </source>
</evidence>
<comment type="catalytic activity">
    <reaction evidence="1">
        <text>Hydrolysis of (1-&gt;3)-beta-D-glucosidic linkages in (1-&gt;3)-beta-D-glucans.</text>
        <dbReference type="EC" id="3.2.1.39"/>
    </reaction>
</comment>
<dbReference type="Pfam" id="PF03639">
    <property type="entry name" value="Glyco_hydro_81"/>
    <property type="match status" value="1"/>
</dbReference>
<dbReference type="Proteomes" id="UP000799753">
    <property type="component" value="Unassembled WGS sequence"/>
</dbReference>
<dbReference type="PANTHER" id="PTHR31983">
    <property type="entry name" value="ENDO-1,3(4)-BETA-GLUCANASE 1"/>
    <property type="match status" value="1"/>
</dbReference>
<dbReference type="GO" id="GO:0042973">
    <property type="term" value="F:glucan endo-1,3-beta-D-glucosidase activity"/>
    <property type="evidence" value="ECO:0007669"/>
    <property type="project" value="UniProtKB-EC"/>
</dbReference>
<reference evidence="12" key="1">
    <citation type="journal article" date="2020" name="Stud. Mycol.">
        <title>101 Dothideomycetes genomes: a test case for predicting lifestyles and emergence of pathogens.</title>
        <authorList>
            <person name="Haridas S."/>
            <person name="Albert R."/>
            <person name="Binder M."/>
            <person name="Bloem J."/>
            <person name="Labutti K."/>
            <person name="Salamov A."/>
            <person name="Andreopoulos B."/>
            <person name="Baker S."/>
            <person name="Barry K."/>
            <person name="Bills G."/>
            <person name="Bluhm B."/>
            <person name="Cannon C."/>
            <person name="Castanera R."/>
            <person name="Culley D."/>
            <person name="Daum C."/>
            <person name="Ezra D."/>
            <person name="Gonzalez J."/>
            <person name="Henrissat B."/>
            <person name="Kuo A."/>
            <person name="Liang C."/>
            <person name="Lipzen A."/>
            <person name="Lutzoni F."/>
            <person name="Magnuson J."/>
            <person name="Mondo S."/>
            <person name="Nolan M."/>
            <person name="Ohm R."/>
            <person name="Pangilinan J."/>
            <person name="Park H.-J."/>
            <person name="Ramirez L."/>
            <person name="Alfaro M."/>
            <person name="Sun H."/>
            <person name="Tritt A."/>
            <person name="Yoshinaga Y."/>
            <person name="Zwiers L.-H."/>
            <person name="Turgeon B."/>
            <person name="Goodwin S."/>
            <person name="Spatafora J."/>
            <person name="Crous P."/>
            <person name="Grigoriev I."/>
        </authorList>
    </citation>
    <scope>NUCLEOTIDE SEQUENCE</scope>
    <source>
        <strain evidence="12">CBS 473.64</strain>
    </source>
</reference>
<evidence type="ECO:0000256" key="8">
    <source>
        <dbReference type="ARBA" id="ARBA00023326"/>
    </source>
</evidence>
<dbReference type="InterPro" id="IPR040451">
    <property type="entry name" value="GH81_N"/>
</dbReference>
<keyword evidence="5" id="KW-0119">Carbohydrate metabolism</keyword>
<sequence length="781" mass="87997">MSVYRAPTDNIFVPIQEDNILPQIPIGTYHPVPRKGVEDSDLRTLNTNKFYANAFLGEQNQPIWTHPYYLWWQKGKNVVDMGGLATWGMCVGHSELGDVIYGPGDPAQYFTNPRKQSIILGARELDAKTILTTDTHLPFSVNINLKRGTAHDSPKLTFPVVQGMSFVTAGYRNASPMIQTGGKEGFKDISSPFMIGRSIKYRIKDSDARDWLLYVNPAAGAPYDGTVLTHIDRNTLILPGRFRGTIQIAKNPLGAETEALYDQAHGTFVAEAQLFATVTEAKGTYTFNYTKIGPSPLLMFALPHHIQSLDPDLKPGITKLQLQTTTKGMATAVWGDYLTYIEHALPISMSFGPWIPNTSSTTTKQRYPHDFLTLLAPIAEHDLRRCMSENTPQDSMYYAGKHFSKFATLLYIMHDVLQNSTLANTGLAALKTSFSVYVRNQQKYPLYYDDAWKGVVSNAGFSLGSGADFGNTWYNDHHFHYGYFVYAAAVLAYLDPGWLGEDDNKQWVNMLVKDYAESEYTGRDYPFQRAFDWWCGHSWAKGLFESADGKDQESTSEDGFSAFAIKMWGKVTGDTNMEKRGNLMLALQARSFNTYFYFTTNNTIQPTRYIGHKVAGITFENKLDYTTYFSTTPTSIHTIHMLPLNPASTYLRPRAWVQQEWATHFQAEYQFHTPSQSHSNPNPQTPSHSHSQPQPPSYAQTHAQTHPANPGQRGIIMSNLALMDAKTSFAFFRDGVDGFEERDGREKEREGRWVWDERWIDGGGSRSWYLVFAAGLGGVVR</sequence>
<keyword evidence="6" id="KW-0326">Glycosidase</keyword>
<comment type="similarity">
    <text evidence="2">Belongs to the glycosyl hydrolase 81 family.</text>
</comment>
<feature type="compositionally biased region" description="Polar residues" evidence="9">
    <location>
        <begin position="698"/>
        <end position="707"/>
    </location>
</feature>
<evidence type="ECO:0000256" key="3">
    <source>
        <dbReference type="ARBA" id="ARBA00012780"/>
    </source>
</evidence>
<dbReference type="GO" id="GO:0009986">
    <property type="term" value="C:cell surface"/>
    <property type="evidence" value="ECO:0007669"/>
    <property type="project" value="TreeGrafter"/>
</dbReference>
<evidence type="ECO:0000259" key="10">
    <source>
        <dbReference type="Pfam" id="PF03639"/>
    </source>
</evidence>
<dbReference type="GO" id="GO:0052861">
    <property type="term" value="F:endo-1,3(4)-beta-glucanase activity"/>
    <property type="evidence" value="ECO:0007669"/>
    <property type="project" value="InterPro"/>
</dbReference>
<accession>A0A6A6S6R9</accession>
<evidence type="ECO:0000313" key="12">
    <source>
        <dbReference type="EMBL" id="KAF2643556.1"/>
    </source>
</evidence>
<dbReference type="GO" id="GO:0071555">
    <property type="term" value="P:cell wall organization"/>
    <property type="evidence" value="ECO:0007669"/>
    <property type="project" value="UniProtKB-KW"/>
</dbReference>
<feature type="domain" description="Glycosyl hydrolase family 81 N-terminal" evidence="10">
    <location>
        <begin position="30"/>
        <end position="355"/>
    </location>
</feature>
<evidence type="ECO:0000256" key="4">
    <source>
        <dbReference type="ARBA" id="ARBA00022801"/>
    </source>
</evidence>
<feature type="region of interest" description="Disordered" evidence="9">
    <location>
        <begin position="673"/>
        <end position="713"/>
    </location>
</feature>
<keyword evidence="7" id="KW-0961">Cell wall biogenesis/degradation</keyword>
<evidence type="ECO:0000259" key="11">
    <source>
        <dbReference type="Pfam" id="PF17652"/>
    </source>
</evidence>
<dbReference type="PANTHER" id="PTHR31983:SF0">
    <property type="entry name" value="GLUCAN ENDO-1,3-BETA-D-GLUCOSIDASE 2"/>
    <property type="match status" value="1"/>
</dbReference>
<feature type="compositionally biased region" description="Low complexity" evidence="9">
    <location>
        <begin position="673"/>
        <end position="692"/>
    </location>
</feature>
<dbReference type="OrthoDB" id="4473401at2759"/>
<keyword evidence="4" id="KW-0378">Hydrolase</keyword>